<evidence type="ECO:0000256" key="2">
    <source>
        <dbReference type="ARBA" id="ARBA00004613"/>
    </source>
</evidence>
<organism evidence="6 7">
    <name type="scientific">Parasphingorhabdus cellanae</name>
    <dbReference type="NCBI Taxonomy" id="2806553"/>
    <lineage>
        <taxon>Bacteria</taxon>
        <taxon>Pseudomonadati</taxon>
        <taxon>Pseudomonadota</taxon>
        <taxon>Alphaproteobacteria</taxon>
        <taxon>Sphingomonadales</taxon>
        <taxon>Sphingomonadaceae</taxon>
        <taxon>Parasphingorhabdus</taxon>
    </lineage>
</organism>
<dbReference type="SUPFAM" id="SSF51120">
    <property type="entry name" value="beta-Roll"/>
    <property type="match status" value="5"/>
</dbReference>
<comment type="subcellular location">
    <subcellularLocation>
        <location evidence="2">Secreted</location>
    </subcellularLocation>
</comment>
<dbReference type="PROSITE" id="PS00330">
    <property type="entry name" value="HEMOLYSIN_CALCIUM"/>
    <property type="match status" value="2"/>
</dbReference>
<dbReference type="Gene3D" id="2.150.10.10">
    <property type="entry name" value="Serralysin-like metalloprotease, C-terminal"/>
    <property type="match status" value="3"/>
</dbReference>
<dbReference type="PRINTS" id="PR00313">
    <property type="entry name" value="CABNDNGRPT"/>
</dbReference>
<dbReference type="InterPro" id="IPR050557">
    <property type="entry name" value="RTX_toxin/Mannuronan_C5-epim"/>
</dbReference>
<dbReference type="Proteomes" id="UP000663923">
    <property type="component" value="Chromosome"/>
</dbReference>
<keyword evidence="7" id="KW-1185">Reference proteome</keyword>
<protein>
    <submittedName>
        <fullName evidence="6">M10 family metallopeptidase C-terminal domain-containing protein</fullName>
    </submittedName>
</protein>
<dbReference type="Pfam" id="PF00353">
    <property type="entry name" value="HemolysinCabind"/>
    <property type="match status" value="4"/>
</dbReference>
<dbReference type="PANTHER" id="PTHR38340">
    <property type="entry name" value="S-LAYER PROTEIN"/>
    <property type="match status" value="1"/>
</dbReference>
<evidence type="ECO:0000256" key="1">
    <source>
        <dbReference type="ARBA" id="ARBA00001913"/>
    </source>
</evidence>
<dbReference type="InterPro" id="IPR018511">
    <property type="entry name" value="Hemolysin-typ_Ca-bd_CS"/>
</dbReference>
<reference evidence="6 7" key="1">
    <citation type="submission" date="2021-03" db="EMBL/GenBank/DDBJ databases">
        <title>Complete genome of Parasphingorhabdus_sp.JHSY0214.</title>
        <authorList>
            <person name="Yoo J.H."/>
            <person name="Bae J.W."/>
        </authorList>
    </citation>
    <scope>NUCLEOTIDE SEQUENCE [LARGE SCALE GENOMIC DNA]</scope>
    <source>
        <strain evidence="6 7">JHSY0214</strain>
    </source>
</reference>
<dbReference type="SMART" id="SM00736">
    <property type="entry name" value="CADG"/>
    <property type="match status" value="3"/>
</dbReference>
<dbReference type="SUPFAM" id="SSF49313">
    <property type="entry name" value="Cadherin-like"/>
    <property type="match status" value="3"/>
</dbReference>
<dbReference type="Pfam" id="PF08548">
    <property type="entry name" value="Peptidase_M10_C"/>
    <property type="match status" value="1"/>
</dbReference>
<feature type="domain" description="Dystroglycan-type cadherin-like" evidence="5">
    <location>
        <begin position="1131"/>
        <end position="1227"/>
    </location>
</feature>
<dbReference type="InterPro" id="IPR013858">
    <property type="entry name" value="Peptidase_M10B_C"/>
</dbReference>
<proteinExistence type="predicted"/>
<name>A0ABX7T6M9_9SPHN</name>
<evidence type="ECO:0000256" key="4">
    <source>
        <dbReference type="ARBA" id="ARBA00022737"/>
    </source>
</evidence>
<keyword evidence="3" id="KW-0964">Secreted</keyword>
<dbReference type="InterPro" id="IPR001343">
    <property type="entry name" value="Hemolysn_Ca-bd"/>
</dbReference>
<feature type="domain" description="Dystroglycan-type cadherin-like" evidence="5">
    <location>
        <begin position="1228"/>
        <end position="1324"/>
    </location>
</feature>
<dbReference type="InterPro" id="IPR011049">
    <property type="entry name" value="Serralysin-like_metalloprot_C"/>
</dbReference>
<dbReference type="Gene3D" id="2.60.40.10">
    <property type="entry name" value="Immunoglobulins"/>
    <property type="match status" value="3"/>
</dbReference>
<evidence type="ECO:0000256" key="3">
    <source>
        <dbReference type="ARBA" id="ARBA00022525"/>
    </source>
</evidence>
<gene>
    <name evidence="6" type="ORF">J4G78_06455</name>
</gene>
<feature type="domain" description="Dystroglycan-type cadherin-like" evidence="5">
    <location>
        <begin position="1035"/>
        <end position="1130"/>
    </location>
</feature>
<sequence>MTQLAKTSNSDLVFSSVGDNLRGGLSNNVNEFRIAVATDRNNDPFQNPTFSQLSETLKIGLAQVGISDRFDFPIITLAQSPNYIWNVAMRRAFALVSSVADISFIFNAPGFDSEDNDADYFYGVLNRELDLDEDPGSGGVIPEGAAKGITLGNLSVNPLDRDPIRGTAQTWFYGPTNDEEQVYNTSLHEMIHAFGGANSTLGHDLDARLTALSNDKLSLLGGYTYDLGILDIYALQKNWGVNTTTNSGNDLYSITGEEKWDNIGDGSFDKTYQTIWDAGGIDQISAAATEGDLFGSGSVIDLRQGSFSSIGGLVDNVGIAFGAVIENATGSGADDVIVGNLASNTILAGQGDDYIFGSGKALQEFQQSPGQFLNPLPVFDSEFSKVQALGSSEEEFFNRDLISEVPLGTSDTIFGGEGNDYIFGADSADTIVAGDDDDTALGGGGRDFLFGGNGEDELSGGGGSDTLIGGGGSDILYGDAKGGGNDGSTVNYLFGGDGDDHIHLGYNDFAIGGEGQDTFYVYTEIDNPSSFDLKSVFILDFDPQQDQLFVNGVRFTGYQKTVSGIQQLATILTEGDGGGSVTSDIYILDQQVSGSYGSNQFRPNIIPSTIDFFADLSAPGLKTAFRNGNYRDVSVSNIGSLSSNFGLVSFVDADITFPTNDDAPLSFNLNDYLNVFVGELWTNDDSFFSRDAVRFQSGTVGFNSKIEFDSSLRGLIENFNINVPFGGHRIDRELPEIENTGTFTGFNAEQKTISRFRLDEAVDSAKAAAQTGAAAFSSARFAASEIAAPQRAIQTGAIANEPISFVYGNLIEITLPPLSTDLQFVAFEGLLQESDLSQFSFSEFGNILSLNELGLVPDNAVLTSVGDDIGVVQFGSASDEILLGSSGNDLLVGNGGNDRLTLNTDSVADIDLLVGGAGDDEYILSGAQGAFDKIVIAERLADDEAADGNDILRINASSTVITVVDGSGPDDLRILVPNVPNPGDPNPISDGFGIINLMKQLGDNPDNWIEEIHFSDRVVWTRTQLIAAAVAADPISVGVIDDVTTSEDTAVAFSVQGAFVDTYRRDFEYSATLVNGDAIPEWLSVVGGNIVGTPPENFNGQLDIVITGTIGAESVSSGFALIVTPENDAPEIDNPLSSVVLAEDDVIDLVVPLDTFMDVDGDTLSLSAALSDGSVLPAWLAFDGVRFVGTPPQDFNGILELTVTASDGVLQVSDNFPLTIDPVNDAPVLSLMISDQSSLENETISFVVPVGTFTDVDGDVLTLSAALTDGSSLPAWLQFDGSSFTGAPPAGFTGDLELTVTASDGALSVSDDFIWTVQAPAVGTGIPYPAITNIVEYDSYYMEGGAANDAMFAASSSNNTNMVGLGGNDLLITESWNSSLQGRDGSDILIVRNLAARVYGDAEGDQYGNVTGPGNTQSADYFVFNVANYVGNPAELDPQFVWAEIKDYSDGNDKIAILNGSGGVNGFGDLTITQNGANVDISTATIPKIILENTLLSDIDASDFIFGAGASGVTPPGNNGIPYPAITNIVEYDSFYMEGGAANDAMFAASSSNNTNMVGLGGNDLLISESTNSSLQGRDGIDVLVVRNLDARVYGDAEGDQYGNVTGPGNTQSADYFVFDIADYVGPAWALNPSEIWATIKDYSDGNDKIAILNGSGGVNGFGDLTITQNGTSVDISTPTIPKIVLENTLLSDINVSDFIFGGGSTTSTQSSAAPQAIIGDSYARYERNLRLQAPVEGRFKEPGMRYSEVPELEALRAGLNRGLTDLERQGSASAFTRNKNIFDYYEQLSKDGHRQSTSTRRTKMSAKSDLISKEAISVSYGTSGGSDALKIALMTQDMNMFGASSAGTSMKMRDRDITVMAYFAA</sequence>
<dbReference type="PANTHER" id="PTHR38340:SF1">
    <property type="entry name" value="S-LAYER PROTEIN"/>
    <property type="match status" value="1"/>
</dbReference>
<dbReference type="InterPro" id="IPR015919">
    <property type="entry name" value="Cadherin-like_sf"/>
</dbReference>
<dbReference type="Pfam" id="PF05345">
    <property type="entry name" value="He_PIG"/>
    <property type="match status" value="3"/>
</dbReference>
<keyword evidence="4" id="KW-0677">Repeat</keyword>
<dbReference type="InterPro" id="IPR013783">
    <property type="entry name" value="Ig-like_fold"/>
</dbReference>
<accession>A0ABX7T6M9</accession>
<comment type="cofactor">
    <cofactor evidence="1">
        <name>Ca(2+)</name>
        <dbReference type="ChEBI" id="CHEBI:29108"/>
    </cofactor>
</comment>
<dbReference type="EMBL" id="CP071794">
    <property type="protein sequence ID" value="QTD57181.1"/>
    <property type="molecule type" value="Genomic_DNA"/>
</dbReference>
<evidence type="ECO:0000313" key="6">
    <source>
        <dbReference type="EMBL" id="QTD57181.1"/>
    </source>
</evidence>
<dbReference type="RefSeq" id="WP_207989452.1">
    <property type="nucleotide sequence ID" value="NZ_CP071794.1"/>
</dbReference>
<evidence type="ECO:0000313" key="7">
    <source>
        <dbReference type="Proteomes" id="UP000663923"/>
    </source>
</evidence>
<evidence type="ECO:0000259" key="5">
    <source>
        <dbReference type="SMART" id="SM00736"/>
    </source>
</evidence>
<dbReference type="SUPFAM" id="SSF55486">
    <property type="entry name" value="Metalloproteases ('zincins'), catalytic domain"/>
    <property type="match status" value="1"/>
</dbReference>
<dbReference type="InterPro" id="IPR006644">
    <property type="entry name" value="Cadg"/>
</dbReference>